<keyword evidence="5" id="KW-0677">Repeat</keyword>
<dbReference type="EC" id="2.3.2.27" evidence="3"/>
<dbReference type="SUPFAM" id="SSF48371">
    <property type="entry name" value="ARM repeat"/>
    <property type="match status" value="1"/>
</dbReference>
<keyword evidence="9" id="KW-1185">Reference proteome</keyword>
<evidence type="ECO:0000256" key="5">
    <source>
        <dbReference type="ARBA" id="ARBA00022737"/>
    </source>
</evidence>
<dbReference type="RefSeq" id="XP_039114539.1">
    <property type="nucleotide sequence ID" value="XM_039258605.1"/>
</dbReference>
<dbReference type="Gene3D" id="3.30.40.10">
    <property type="entry name" value="Zinc/RING finger domain, C3HC4 (zinc finger)"/>
    <property type="match status" value="1"/>
</dbReference>
<dbReference type="GeneID" id="120249900"/>
<proteinExistence type="predicted"/>
<reference evidence="10" key="1">
    <citation type="submission" date="2025-08" db="UniProtKB">
        <authorList>
            <consortium name="RefSeq"/>
        </authorList>
    </citation>
    <scope>IDENTIFICATION</scope>
</reference>
<dbReference type="Proteomes" id="UP001515500">
    <property type="component" value="Chromosome 19"/>
</dbReference>
<accession>A0AB40AI64</accession>
<dbReference type="CDD" id="cd16664">
    <property type="entry name" value="RING-Ubox_PUB"/>
    <property type="match status" value="1"/>
</dbReference>
<sequence>MEGIINLREARAHAPPLLSSPFKLLGTPSMAVSSFPMPIPLPSPPSPPALSDADLLRSLLRLSKEIAHSEPPGDLFHRGFASVARKIRVLSVIFEDLQRDRIPRLRRSAELCFKEILVVLQHLKALLADCSARSRMRLLLQSESLSNDLHELTLDLSTLLDILPMAELDLSEDVRELVDLLRRQCRRSDPPSDLEEESLRLEILAMIREIENEIVPDRERLEKIFDRLGLVDSRSCSDEIECLEREIGDRVVENLTPAMLALVGLIRYGKCVLFGASTPRSVSAEKPAFLQPNPVIPDDFRCPISLDLMRDPVVVSSGQTYDRDSITRWFSSGHATCPKTGQTLDRSDLVSNRALKNLISRWCREENVPYHSPESGNGETNGVSSNKAALEAARMTASFLVEKLAASQSTEAANRVVHELRQLTKTSSESRGFAAEAGAIPLLLPLLSENEPSLQLNAVTALLNLSIIDTNKRRIMHTDGALDALLRVLSDGATWQAKQNSATTLRSLSVNHSYRRRFGRNPRVVEELLNLVKVPPASKDALLALHALAGDRANIGKLVESGAVTVALESLVDHETAEEATALLAAIAKRGGASSLASAKGSIKMLVKVLRDGSESAQENAAAALVLVCRRTGGAAVAEITTTPGIEWAICEVMSSGTPRARRKAASLGRICRRWLAAEEACSINGSAVTE</sequence>
<evidence type="ECO:0000256" key="6">
    <source>
        <dbReference type="ARBA" id="ARBA00022786"/>
    </source>
</evidence>
<dbReference type="InterPro" id="IPR000225">
    <property type="entry name" value="Armadillo"/>
</dbReference>
<gene>
    <name evidence="10" type="primary">LOC120249900</name>
</gene>
<organism evidence="9 10">
    <name type="scientific">Dioscorea cayennensis subsp. rotundata</name>
    <name type="common">White Guinea yam</name>
    <name type="synonym">Dioscorea rotundata</name>
    <dbReference type="NCBI Taxonomy" id="55577"/>
    <lineage>
        <taxon>Eukaryota</taxon>
        <taxon>Viridiplantae</taxon>
        <taxon>Streptophyta</taxon>
        <taxon>Embryophyta</taxon>
        <taxon>Tracheophyta</taxon>
        <taxon>Spermatophyta</taxon>
        <taxon>Magnoliopsida</taxon>
        <taxon>Liliopsida</taxon>
        <taxon>Dioscoreales</taxon>
        <taxon>Dioscoreaceae</taxon>
        <taxon>Dioscorea</taxon>
    </lineage>
</organism>
<dbReference type="GO" id="GO:0007166">
    <property type="term" value="P:cell surface receptor signaling pathway"/>
    <property type="evidence" value="ECO:0007669"/>
    <property type="project" value="InterPro"/>
</dbReference>
<keyword evidence="6" id="KW-0833">Ubl conjugation pathway</keyword>
<keyword evidence="4" id="KW-0808">Transferase</keyword>
<dbReference type="PANTHER" id="PTHR23315">
    <property type="entry name" value="U BOX DOMAIN-CONTAINING"/>
    <property type="match status" value="1"/>
</dbReference>
<dbReference type="InterPro" id="IPR045210">
    <property type="entry name" value="RING-Ubox_PUB"/>
</dbReference>
<evidence type="ECO:0000259" key="8">
    <source>
        <dbReference type="PROSITE" id="PS51698"/>
    </source>
</evidence>
<dbReference type="Gene3D" id="1.20.930.20">
    <property type="entry name" value="Adaptor protein Cbl, N-terminal domain"/>
    <property type="match status" value="1"/>
</dbReference>
<evidence type="ECO:0000256" key="7">
    <source>
        <dbReference type="PROSITE-ProRule" id="PRU00259"/>
    </source>
</evidence>
<dbReference type="InterPro" id="IPR011989">
    <property type="entry name" value="ARM-like"/>
</dbReference>
<comment type="pathway">
    <text evidence="2">Protein modification; protein ubiquitination.</text>
</comment>
<dbReference type="InterPro" id="IPR058678">
    <property type="entry name" value="ARM_PUB"/>
</dbReference>
<protein>
    <recommendedName>
        <fullName evidence="3">RING-type E3 ubiquitin transferase</fullName>
        <ecNumber evidence="3">2.3.2.27</ecNumber>
    </recommendedName>
</protein>
<dbReference type="PROSITE" id="PS51698">
    <property type="entry name" value="U_BOX"/>
    <property type="match status" value="1"/>
</dbReference>
<name>A0AB40AI64_DIOCR</name>
<dbReference type="Pfam" id="PF25598">
    <property type="entry name" value="ARM_PUB"/>
    <property type="match status" value="1"/>
</dbReference>
<dbReference type="PANTHER" id="PTHR23315:SF63">
    <property type="entry name" value="U-BOX DOMAIN-CONTAINING PROTEIN 16"/>
    <property type="match status" value="1"/>
</dbReference>
<comment type="catalytic activity">
    <reaction evidence="1">
        <text>S-ubiquitinyl-[E2 ubiquitin-conjugating enzyme]-L-cysteine + [acceptor protein]-L-lysine = [E2 ubiquitin-conjugating enzyme]-L-cysteine + N(6)-ubiquitinyl-[acceptor protein]-L-lysine.</text>
        <dbReference type="EC" id="2.3.2.27"/>
    </reaction>
</comment>
<dbReference type="InterPro" id="IPR036537">
    <property type="entry name" value="Adaptor_Cbl_N_dom_sf"/>
</dbReference>
<dbReference type="GO" id="GO:0016567">
    <property type="term" value="P:protein ubiquitination"/>
    <property type="evidence" value="ECO:0007669"/>
    <property type="project" value="InterPro"/>
</dbReference>
<dbReference type="Pfam" id="PF25368">
    <property type="entry name" value="PUB10_N"/>
    <property type="match status" value="1"/>
</dbReference>
<dbReference type="InterPro" id="IPR003613">
    <property type="entry name" value="Ubox_domain"/>
</dbReference>
<dbReference type="SMART" id="SM00185">
    <property type="entry name" value="ARM"/>
    <property type="match status" value="4"/>
</dbReference>
<dbReference type="GO" id="GO:0061630">
    <property type="term" value="F:ubiquitin protein ligase activity"/>
    <property type="evidence" value="ECO:0007669"/>
    <property type="project" value="UniProtKB-EC"/>
</dbReference>
<evidence type="ECO:0000313" key="9">
    <source>
        <dbReference type="Proteomes" id="UP001515500"/>
    </source>
</evidence>
<dbReference type="InterPro" id="IPR013083">
    <property type="entry name" value="Znf_RING/FYVE/PHD"/>
</dbReference>
<feature type="domain" description="U-box" evidence="8">
    <location>
        <begin position="295"/>
        <end position="369"/>
    </location>
</feature>
<dbReference type="Gene3D" id="1.25.10.10">
    <property type="entry name" value="Leucine-rich Repeat Variant"/>
    <property type="match status" value="2"/>
</dbReference>
<dbReference type="AlphaFoldDB" id="A0AB40AI64"/>
<dbReference type="InterPro" id="IPR016024">
    <property type="entry name" value="ARM-type_fold"/>
</dbReference>
<dbReference type="FunFam" id="3.30.40.10:FF:000562">
    <property type="entry name" value="RING-type E3 ubiquitin transferase"/>
    <property type="match status" value="1"/>
</dbReference>
<dbReference type="SMART" id="SM00504">
    <property type="entry name" value="Ubox"/>
    <property type="match status" value="1"/>
</dbReference>
<feature type="repeat" description="ARM" evidence="7">
    <location>
        <begin position="438"/>
        <end position="480"/>
    </location>
</feature>
<evidence type="ECO:0000256" key="2">
    <source>
        <dbReference type="ARBA" id="ARBA00004906"/>
    </source>
</evidence>
<dbReference type="Pfam" id="PF04564">
    <property type="entry name" value="U-box"/>
    <property type="match status" value="1"/>
</dbReference>
<evidence type="ECO:0000256" key="1">
    <source>
        <dbReference type="ARBA" id="ARBA00000900"/>
    </source>
</evidence>
<evidence type="ECO:0000256" key="3">
    <source>
        <dbReference type="ARBA" id="ARBA00012483"/>
    </source>
</evidence>
<dbReference type="SUPFAM" id="SSF57850">
    <property type="entry name" value="RING/U-box"/>
    <property type="match status" value="1"/>
</dbReference>
<dbReference type="InterPro" id="IPR057623">
    <property type="entry name" value="PUB12-19-like_N"/>
</dbReference>
<dbReference type="PROSITE" id="PS50176">
    <property type="entry name" value="ARM_REPEAT"/>
    <property type="match status" value="1"/>
</dbReference>
<evidence type="ECO:0000256" key="4">
    <source>
        <dbReference type="ARBA" id="ARBA00022679"/>
    </source>
</evidence>
<evidence type="ECO:0000313" key="10">
    <source>
        <dbReference type="RefSeq" id="XP_039114539.1"/>
    </source>
</evidence>